<feature type="domain" description="Fe/B12 periplasmic-binding" evidence="1">
    <location>
        <begin position="1"/>
        <end position="266"/>
    </location>
</feature>
<comment type="caution">
    <text evidence="2">The sequence shown here is derived from an EMBL/GenBank/DDBJ whole genome shotgun (WGS) entry which is preliminary data.</text>
</comment>
<organism evidence="2 3">
    <name type="scientific">Roseisolibacter agri</name>
    <dbReference type="NCBI Taxonomy" id="2014610"/>
    <lineage>
        <taxon>Bacteria</taxon>
        <taxon>Pseudomonadati</taxon>
        <taxon>Gemmatimonadota</taxon>
        <taxon>Gemmatimonadia</taxon>
        <taxon>Gemmatimonadales</taxon>
        <taxon>Gemmatimonadaceae</taxon>
        <taxon>Roseisolibacter</taxon>
    </lineage>
</organism>
<dbReference type="Pfam" id="PF01497">
    <property type="entry name" value="Peripla_BP_2"/>
    <property type="match status" value="1"/>
</dbReference>
<gene>
    <name evidence="2" type="ORF">rosag_36650</name>
</gene>
<reference evidence="2" key="1">
    <citation type="submission" date="2022-08" db="EMBL/GenBank/DDBJ databases">
        <title>Draft genome sequencing of Roseisolibacter agri AW1220.</title>
        <authorList>
            <person name="Tobiishi Y."/>
            <person name="Tonouchi A."/>
        </authorList>
    </citation>
    <scope>NUCLEOTIDE SEQUENCE</scope>
    <source>
        <strain evidence="2">AW1220</strain>
    </source>
</reference>
<proteinExistence type="predicted"/>
<dbReference type="EMBL" id="BRXS01000005">
    <property type="protein sequence ID" value="GLC27152.1"/>
    <property type="molecule type" value="Genomic_DNA"/>
</dbReference>
<evidence type="ECO:0000313" key="2">
    <source>
        <dbReference type="EMBL" id="GLC27152.1"/>
    </source>
</evidence>
<name>A0AA37QBB1_9BACT</name>
<accession>A0AA37QBB1</accession>
<dbReference type="Proteomes" id="UP001161325">
    <property type="component" value="Unassembled WGS sequence"/>
</dbReference>
<dbReference type="SUPFAM" id="SSF53807">
    <property type="entry name" value="Helical backbone' metal receptor"/>
    <property type="match status" value="1"/>
</dbReference>
<keyword evidence="3" id="KW-1185">Reference proteome</keyword>
<dbReference type="PANTHER" id="PTHR42860">
    <property type="entry name" value="VITAMIN B12-BINDING PROTEIN"/>
    <property type="match status" value="1"/>
</dbReference>
<protein>
    <submittedName>
        <fullName evidence="2">Cobalamin-binding protein</fullName>
    </submittedName>
</protein>
<sequence>MRLPADAVAGRPCVTRAAIPAHTDGASAGAIDAAVRALAATGAPLFALDEAAIVALRPDLLLTQALCDVCAVSEGDVRALAARMGDATGAAPRIATLGGTTLEGVLGDVRAVAAALGLDAVGEALIEAAWARVRHVHETLKAARAPRPRVAVVEWTDPVFLAGHWGPDLVRRAGGIDVLGTVGAHSTTVAIDALAAADPDVVLVAPCGYDLAHAAAEGRALLADARWAWLRGRAVWALDANAFLSRPAPRLVDGVELVARLLHPALFGAPDPARATRLA</sequence>
<dbReference type="AlphaFoldDB" id="A0AA37QBB1"/>
<dbReference type="InterPro" id="IPR051030">
    <property type="entry name" value="Vitamin_B12-ABC_binding"/>
</dbReference>
<dbReference type="Gene3D" id="3.40.50.1980">
    <property type="entry name" value="Nitrogenase molybdenum iron protein domain"/>
    <property type="match status" value="2"/>
</dbReference>
<dbReference type="PANTHER" id="PTHR42860:SF1">
    <property type="entry name" value="VITAMIN B12-BINDING PROTEIN"/>
    <property type="match status" value="1"/>
</dbReference>
<dbReference type="PROSITE" id="PS50983">
    <property type="entry name" value="FE_B12_PBP"/>
    <property type="match status" value="1"/>
</dbReference>
<evidence type="ECO:0000259" key="1">
    <source>
        <dbReference type="PROSITE" id="PS50983"/>
    </source>
</evidence>
<evidence type="ECO:0000313" key="3">
    <source>
        <dbReference type="Proteomes" id="UP001161325"/>
    </source>
</evidence>
<dbReference type="RefSeq" id="WP_284351597.1">
    <property type="nucleotide sequence ID" value="NZ_BRXS01000005.1"/>
</dbReference>
<dbReference type="InterPro" id="IPR002491">
    <property type="entry name" value="ABC_transptr_periplasmic_BD"/>
</dbReference>